<reference evidence="2 3" key="1">
    <citation type="submission" date="2024-03" db="EMBL/GenBank/DDBJ databases">
        <title>Pseudomonas juntendi.</title>
        <authorList>
            <person name="Liu Y."/>
        </authorList>
    </citation>
    <scope>NUCLEOTIDE SEQUENCE [LARGE SCALE GENOMIC DNA]</scope>
    <source>
        <strain evidence="2 3">L4046hy</strain>
    </source>
</reference>
<evidence type="ECO:0000256" key="1">
    <source>
        <dbReference type="SAM" id="MobiDB-lite"/>
    </source>
</evidence>
<dbReference type="RefSeq" id="WP_338724859.1">
    <property type="nucleotide sequence ID" value="NZ_CP146690.1"/>
</dbReference>
<dbReference type="Proteomes" id="UP001375228">
    <property type="component" value="Chromosome"/>
</dbReference>
<feature type="compositionally biased region" description="Polar residues" evidence="1">
    <location>
        <begin position="21"/>
        <end position="35"/>
    </location>
</feature>
<gene>
    <name evidence="2" type="ORF">V9385_17170</name>
</gene>
<feature type="region of interest" description="Disordered" evidence="1">
    <location>
        <begin position="1"/>
        <end position="50"/>
    </location>
</feature>
<name>A0ABZ2J8E6_9PSED</name>
<feature type="compositionally biased region" description="Polar residues" evidence="1">
    <location>
        <begin position="1"/>
        <end position="13"/>
    </location>
</feature>
<protein>
    <submittedName>
        <fullName evidence="2">Uncharacterized protein</fullName>
    </submittedName>
</protein>
<evidence type="ECO:0000313" key="2">
    <source>
        <dbReference type="EMBL" id="WWY19385.1"/>
    </source>
</evidence>
<proteinExistence type="predicted"/>
<dbReference type="EMBL" id="CP146691">
    <property type="protein sequence ID" value="WWY19385.1"/>
    <property type="molecule type" value="Genomic_DNA"/>
</dbReference>
<accession>A0ABZ2J8E6</accession>
<evidence type="ECO:0000313" key="3">
    <source>
        <dbReference type="Proteomes" id="UP001375228"/>
    </source>
</evidence>
<sequence length="129" mass="14371">MSKQPNFISQQRHSQNHRSDALNNNRGTSGSNPTNALVHGNRGKQLNPSQREACVSPVIIGRGYQGFQLSRDTCLVTECELVKLAFDAFGVLLRKEASHDKIDQTQKKTIQKQLARLSQEEGALLDLSR</sequence>
<keyword evidence="3" id="KW-1185">Reference proteome</keyword>
<organism evidence="2 3">
    <name type="scientific">Pseudomonas juntendi</name>
    <dbReference type="NCBI Taxonomy" id="2666183"/>
    <lineage>
        <taxon>Bacteria</taxon>
        <taxon>Pseudomonadati</taxon>
        <taxon>Pseudomonadota</taxon>
        <taxon>Gammaproteobacteria</taxon>
        <taxon>Pseudomonadales</taxon>
        <taxon>Pseudomonadaceae</taxon>
        <taxon>Pseudomonas</taxon>
    </lineage>
</organism>